<feature type="compositionally biased region" description="Polar residues" evidence="3">
    <location>
        <begin position="627"/>
        <end position="659"/>
    </location>
</feature>
<dbReference type="PANTHER" id="PTHR11081">
    <property type="entry name" value="FLAP ENDONUCLEASE FAMILY MEMBER"/>
    <property type="match status" value="1"/>
</dbReference>
<evidence type="ECO:0000256" key="3">
    <source>
        <dbReference type="SAM" id="MobiDB-lite"/>
    </source>
</evidence>
<feature type="domain" description="XPG-I" evidence="4">
    <location>
        <begin position="194"/>
        <end position="272"/>
    </location>
</feature>
<feature type="region of interest" description="Disordered" evidence="3">
    <location>
        <begin position="625"/>
        <end position="780"/>
    </location>
</feature>
<feature type="region of interest" description="Disordered" evidence="3">
    <location>
        <begin position="490"/>
        <end position="518"/>
    </location>
</feature>
<dbReference type="InterPro" id="IPR006084">
    <property type="entry name" value="XPG/Rad2"/>
</dbReference>
<dbReference type="InterPro" id="IPR006086">
    <property type="entry name" value="XPG-I_dom"/>
</dbReference>
<dbReference type="PRINTS" id="PR00853">
    <property type="entry name" value="XPGRADSUPER"/>
</dbReference>
<keyword evidence="6" id="KW-0255">Endonuclease</keyword>
<dbReference type="Proteomes" id="UP000068243">
    <property type="component" value="Unassembled WGS sequence"/>
</dbReference>
<evidence type="ECO:0000259" key="5">
    <source>
        <dbReference type="SMART" id="SM00485"/>
    </source>
</evidence>
<feature type="compositionally biased region" description="Polar residues" evidence="3">
    <location>
        <begin position="719"/>
        <end position="738"/>
    </location>
</feature>
<proteinExistence type="predicted"/>
<evidence type="ECO:0000256" key="2">
    <source>
        <dbReference type="ARBA" id="ARBA00022801"/>
    </source>
</evidence>
<dbReference type="Gene3D" id="1.10.150.20">
    <property type="entry name" value="5' to 3' exonuclease, C-terminal subdomain"/>
    <property type="match status" value="1"/>
</dbReference>
<dbReference type="FunFam" id="3.40.50.1010:FF:000037">
    <property type="entry name" value="Rad2-like endonuclease, putative (AFU_orthologue AFUA_3G13260)"/>
    <property type="match status" value="1"/>
</dbReference>
<dbReference type="GO" id="GO:0017108">
    <property type="term" value="F:5'-flap endonuclease activity"/>
    <property type="evidence" value="ECO:0007669"/>
    <property type="project" value="TreeGrafter"/>
</dbReference>
<dbReference type="FunFam" id="3.40.50.1010:FF:000051">
    <property type="entry name" value="Rad2-like endonuclease, putative (AFU_orthologue AFUA_3G13260)"/>
    <property type="match status" value="1"/>
</dbReference>
<feature type="compositionally biased region" description="Polar residues" evidence="3">
    <location>
        <begin position="757"/>
        <end position="768"/>
    </location>
</feature>
<feature type="compositionally biased region" description="Polar residues" evidence="3">
    <location>
        <begin position="673"/>
        <end position="691"/>
    </location>
</feature>
<dbReference type="InterPro" id="IPR037316">
    <property type="entry name" value="Yen1_H3TH"/>
</dbReference>
<dbReference type="SUPFAM" id="SSF88723">
    <property type="entry name" value="PIN domain-like"/>
    <property type="match status" value="1"/>
</dbReference>
<dbReference type="SUPFAM" id="SSF47807">
    <property type="entry name" value="5' to 3' exonuclease, C-terminal subdomain"/>
    <property type="match status" value="1"/>
</dbReference>
<organism evidence="6 7">
    <name type="scientific">Aspergillus niger</name>
    <dbReference type="NCBI Taxonomy" id="5061"/>
    <lineage>
        <taxon>Eukaryota</taxon>
        <taxon>Fungi</taxon>
        <taxon>Dikarya</taxon>
        <taxon>Ascomycota</taxon>
        <taxon>Pezizomycotina</taxon>
        <taxon>Eurotiomycetes</taxon>
        <taxon>Eurotiomycetidae</taxon>
        <taxon>Eurotiales</taxon>
        <taxon>Aspergillaceae</taxon>
        <taxon>Aspergillus</taxon>
        <taxon>Aspergillus subgen. Circumdati</taxon>
    </lineage>
</organism>
<feature type="domain" description="XPG N-terminal" evidence="5">
    <location>
        <begin position="104"/>
        <end position="185"/>
    </location>
</feature>
<feature type="region of interest" description="Disordered" evidence="3">
    <location>
        <begin position="809"/>
        <end position="947"/>
    </location>
</feature>
<feature type="compositionally biased region" description="Basic and acidic residues" evidence="3">
    <location>
        <begin position="742"/>
        <end position="752"/>
    </location>
</feature>
<dbReference type="InterPro" id="IPR006085">
    <property type="entry name" value="XPG_DNA_repair_N"/>
</dbReference>
<evidence type="ECO:0000256" key="1">
    <source>
        <dbReference type="ARBA" id="ARBA00022722"/>
    </source>
</evidence>
<dbReference type="VEuPathDB" id="FungiDB:ASPNIDRAFT2_1122329"/>
<dbReference type="SMART" id="SM00484">
    <property type="entry name" value="XPGI"/>
    <property type="match status" value="1"/>
</dbReference>
<dbReference type="Pfam" id="PF18380">
    <property type="entry name" value="GEN1_C"/>
    <property type="match status" value="1"/>
</dbReference>
<dbReference type="CDD" id="cd09906">
    <property type="entry name" value="H3TH_YEN1"/>
    <property type="match status" value="1"/>
</dbReference>
<dbReference type="Gene3D" id="3.40.50.1010">
    <property type="entry name" value="5'-nuclease"/>
    <property type="match status" value="2"/>
</dbReference>
<dbReference type="PANTHER" id="PTHR11081:SF75">
    <property type="entry name" value="ENDONUCLEASE, PUTATIVE (AFU_ORTHOLOGUE AFUA_3G13260)-RELATED"/>
    <property type="match status" value="1"/>
</dbReference>
<feature type="region of interest" description="Disordered" evidence="3">
    <location>
        <begin position="560"/>
        <end position="593"/>
    </location>
</feature>
<gene>
    <name evidence="6" type="ORF">ABL_01834</name>
</gene>
<feature type="compositionally biased region" description="Basic and acidic residues" evidence="3">
    <location>
        <begin position="887"/>
        <end position="902"/>
    </location>
</feature>
<feature type="compositionally biased region" description="Polar residues" evidence="3">
    <location>
        <begin position="874"/>
        <end position="885"/>
    </location>
</feature>
<dbReference type="GO" id="GO:0008821">
    <property type="term" value="F:crossover junction DNA endonuclease activity"/>
    <property type="evidence" value="ECO:0007669"/>
    <property type="project" value="InterPro"/>
</dbReference>
<dbReference type="VEuPathDB" id="FungiDB:An02g09150"/>
<keyword evidence="1" id="KW-0540">Nuclease</keyword>
<accession>A0A100I8R0</accession>
<dbReference type="InterPro" id="IPR041177">
    <property type="entry name" value="GEN1_C"/>
</dbReference>
<dbReference type="AlphaFoldDB" id="A0A100I8R0"/>
<feature type="compositionally biased region" description="Polar residues" evidence="3">
    <location>
        <begin position="921"/>
        <end position="939"/>
    </location>
</feature>
<name>A0A100I8R0_ASPNG</name>
<evidence type="ECO:0000313" key="6">
    <source>
        <dbReference type="EMBL" id="GAQ36747.1"/>
    </source>
</evidence>
<keyword evidence="2" id="KW-0378">Hydrolase</keyword>
<comment type="caution">
    <text evidence="6">The sequence shown here is derived from an EMBL/GenBank/DDBJ whole genome shotgun (WGS) entry which is preliminary data.</text>
</comment>
<dbReference type="SMART" id="SM00485">
    <property type="entry name" value="XPGN"/>
    <property type="match status" value="1"/>
</dbReference>
<dbReference type="VEuPathDB" id="FungiDB:ATCC64974_55140"/>
<protein>
    <submittedName>
        <fullName evidence="6">Rad2-like endonuclease</fullName>
    </submittedName>
</protein>
<dbReference type="OMA" id="NWKREQA"/>
<sequence>MTPKLGAIGKWRLASAKRKPRQSAEALGGRIYIGPRRPVAAVNKQLIAALVFAIRENLSCRAILFSIGILGFESWEQGRLSEWGFRGKLIHAIGAGERISLSRLAITHLERTARPIRIAVDISIWLFQVQAGRGGRNPELRTLFYRLLKILALPIHPLFVYDGKNKPPFKRGKAVSSRSYGSAPIIRLSKILVDLFKFPRHEAPGEAEAECARLQRAGVVDAVMTNDVDALMFGSTFTVMGFSKESGSSTGAATHVTCYRMNTAGDPSSVKLDRAGMILFAMLSGGDYLPSGVPKCGSKLAGEIAKAGFGADLLEILESDGAELDARLSDWRERLQYELEENESGYFQTKHKVVRIPDTFPDRTILSYYANPVVSSTGDIRALQHNLSNAWDKDIDVVELRRFAADAFEWNYRSGARKVTRLLSEPLLSYRLRLGRQASAFPANCPTLSNSNTPMLQKIYKSRSSYSTDGLTEFQLDMIPVDIVGLDILADEPNPPLPSQESTVSGDEEEELEDNVVSVPQSPVKKRVVKRYDPYASEKVWVFETLATIGLPEVVKNWEREQAEKSAPKKTATRKTGPRKKGPIDPNMKRGSILKYGTLTKERTEISRHKSAQLLEAAVSAKATAVPSLSSSRQSHDSPNPSRKPSASDISIQQQPLTESSDDSPSLDDLIDQFSSLSHVPSYTTIKQQLPRTTRARGRAGRQPALTDATDLETKKLSSAENSPALSPTKENTQSNSKRCTRKGDATDDKKPALRSISPNHAGRQNVSKPRRKGDKLKSSCEVDELQHAISSIALDDAQSRKTATELICLDDTGPMPRRSSRQKKICNTRSGPARAAERMARPSPSVENSKPVSTIEEDDAAHTRKPRDRENPSSRTQASSSVSEPTELKPRKSKPSEKPDDCSSTASHVESVVVHDGFWTTDTSSKTGLAEVASTTDTRTSRGKKKRIARVSILDLT</sequence>
<dbReference type="Pfam" id="PF00752">
    <property type="entry name" value="XPG_N"/>
    <property type="match status" value="1"/>
</dbReference>
<evidence type="ECO:0000313" key="7">
    <source>
        <dbReference type="Proteomes" id="UP000068243"/>
    </source>
</evidence>
<dbReference type="InterPro" id="IPR029060">
    <property type="entry name" value="PIN-like_dom_sf"/>
</dbReference>
<feature type="compositionally biased region" description="Basic residues" evidence="3">
    <location>
        <begin position="571"/>
        <end position="581"/>
    </location>
</feature>
<dbReference type="Pfam" id="PF00867">
    <property type="entry name" value="XPG_I"/>
    <property type="match status" value="1"/>
</dbReference>
<dbReference type="VEuPathDB" id="FungiDB:M747DRAFT_319532"/>
<dbReference type="OrthoDB" id="2959108at2759"/>
<feature type="compositionally biased region" description="Acidic residues" evidence="3">
    <location>
        <begin position="660"/>
        <end position="671"/>
    </location>
</feature>
<dbReference type="CDD" id="cd09870">
    <property type="entry name" value="PIN_YEN1"/>
    <property type="match status" value="1"/>
</dbReference>
<dbReference type="EMBL" id="BCMY01000002">
    <property type="protein sequence ID" value="GAQ36747.1"/>
    <property type="molecule type" value="Genomic_DNA"/>
</dbReference>
<evidence type="ECO:0000259" key="4">
    <source>
        <dbReference type="SMART" id="SM00484"/>
    </source>
</evidence>
<dbReference type="InterPro" id="IPR036279">
    <property type="entry name" value="5-3_exonuclease_C_sf"/>
</dbReference>
<dbReference type="GO" id="GO:0006281">
    <property type="term" value="P:DNA repair"/>
    <property type="evidence" value="ECO:0007669"/>
    <property type="project" value="UniProtKB-ARBA"/>
</dbReference>
<reference evidence="7" key="1">
    <citation type="journal article" date="2016" name="Genome Announc.">
        <title>Draft genome sequence of Aspergillus niger strain An76.</title>
        <authorList>
            <person name="Gong W."/>
            <person name="Cheng Z."/>
            <person name="Zhang H."/>
            <person name="Liu L."/>
            <person name="Gao P."/>
            <person name="Wang L."/>
        </authorList>
    </citation>
    <scope>NUCLEOTIDE SEQUENCE [LARGE SCALE GENOMIC DNA]</scope>
    <source>
        <strain evidence="7">An76</strain>
    </source>
</reference>